<comment type="subunit">
    <text evidence="6">Consists of a catalytic RNA component (M1 or rnpB) and a protein subunit.</text>
</comment>
<dbReference type="Gene3D" id="3.30.230.10">
    <property type="match status" value="1"/>
</dbReference>
<dbReference type="GO" id="GO:0030677">
    <property type="term" value="C:ribonuclease P complex"/>
    <property type="evidence" value="ECO:0007669"/>
    <property type="project" value="TreeGrafter"/>
</dbReference>
<evidence type="ECO:0000256" key="2">
    <source>
        <dbReference type="ARBA" id="ARBA00022722"/>
    </source>
</evidence>
<sequence length="116" mass="12956">MLPKTNRLRGGADFSRITKTGIRITGENLVIYAALAGDGDPQIGFIVNRSVGTSVTRHLVSRKLRHNFANKIPSLPKKTMLVVRVLRKQNDYTSEVDQLVEKVITKLSNQNNQAQK</sequence>
<keyword evidence="5 6" id="KW-0694">RNA-binding</keyword>
<dbReference type="RefSeq" id="WP_095672865.1">
    <property type="nucleotide sequence ID" value="NZ_CP016771.1"/>
</dbReference>
<dbReference type="GO" id="GO:0042781">
    <property type="term" value="F:3'-tRNA processing endoribonuclease activity"/>
    <property type="evidence" value="ECO:0007669"/>
    <property type="project" value="TreeGrafter"/>
</dbReference>
<protein>
    <recommendedName>
        <fullName evidence="6 7">Ribonuclease P protein component</fullName>
        <shortName evidence="6">RNase P protein</shortName>
        <shortName evidence="6">RNaseP protein</shortName>
        <ecNumber evidence="6 7">3.1.26.5</ecNumber>
    </recommendedName>
    <alternativeName>
        <fullName evidence="6">Protein C5</fullName>
    </alternativeName>
</protein>
<comment type="catalytic activity">
    <reaction evidence="6">
        <text>Endonucleolytic cleavage of RNA, removing 5'-extranucleotides from tRNA precursor.</text>
        <dbReference type="EC" id="3.1.26.5"/>
    </reaction>
</comment>
<keyword evidence="1 6" id="KW-0819">tRNA processing</keyword>
<name>A0A249KAS1_9ACTN</name>
<evidence type="ECO:0000313" key="8">
    <source>
        <dbReference type="EMBL" id="ASY13887.1"/>
    </source>
</evidence>
<dbReference type="HAMAP" id="MF_00227">
    <property type="entry name" value="RNase_P"/>
    <property type="match status" value="1"/>
</dbReference>
<dbReference type="InterPro" id="IPR020568">
    <property type="entry name" value="Ribosomal_Su5_D2-typ_SF"/>
</dbReference>
<dbReference type="AlphaFoldDB" id="A0A249KAS1"/>
<evidence type="ECO:0000313" key="9">
    <source>
        <dbReference type="Proteomes" id="UP000217171"/>
    </source>
</evidence>
<dbReference type="InterPro" id="IPR000100">
    <property type="entry name" value="RNase_P"/>
</dbReference>
<dbReference type="OrthoDB" id="196964at2"/>
<organism evidence="8 9">
    <name type="scientific">Candidatus Nanopelagicus hibericus</name>
    <dbReference type="NCBI Taxonomy" id="1884915"/>
    <lineage>
        <taxon>Bacteria</taxon>
        <taxon>Bacillati</taxon>
        <taxon>Actinomycetota</taxon>
        <taxon>Actinomycetes</taxon>
        <taxon>Candidatus Nanopelagicales</taxon>
        <taxon>Candidatus Nanopelagicaceae</taxon>
        <taxon>Candidatus Nanopelagicus</taxon>
    </lineage>
</organism>
<keyword evidence="9" id="KW-1185">Reference proteome</keyword>
<evidence type="ECO:0000256" key="1">
    <source>
        <dbReference type="ARBA" id="ARBA00022694"/>
    </source>
</evidence>
<keyword evidence="2 6" id="KW-0540">Nuclease</keyword>
<keyword evidence="4 6" id="KW-0378">Hydrolase</keyword>
<dbReference type="EMBL" id="CP016771">
    <property type="protein sequence ID" value="ASY13887.1"/>
    <property type="molecule type" value="Genomic_DNA"/>
</dbReference>
<dbReference type="PANTHER" id="PTHR33992:SF1">
    <property type="entry name" value="RIBONUCLEASE P PROTEIN COMPONENT"/>
    <property type="match status" value="1"/>
</dbReference>
<gene>
    <name evidence="6" type="primary">rnpA</name>
    <name evidence="8" type="ORF">B1s21160_06270</name>
</gene>
<dbReference type="EC" id="3.1.26.5" evidence="6 7"/>
<dbReference type="InterPro" id="IPR014721">
    <property type="entry name" value="Ribsml_uS5_D2-typ_fold_subgr"/>
</dbReference>
<keyword evidence="3 6" id="KW-0255">Endonuclease</keyword>
<comment type="similarity">
    <text evidence="6">Belongs to the RnpA family.</text>
</comment>
<accession>A0A249KAS1</accession>
<dbReference type="KEGG" id="nhi:B1s21160_06270"/>
<evidence type="ECO:0000256" key="5">
    <source>
        <dbReference type="ARBA" id="ARBA00022884"/>
    </source>
</evidence>
<evidence type="ECO:0000256" key="3">
    <source>
        <dbReference type="ARBA" id="ARBA00022759"/>
    </source>
</evidence>
<dbReference type="Proteomes" id="UP000217171">
    <property type="component" value="Chromosome"/>
</dbReference>
<dbReference type="Pfam" id="PF00825">
    <property type="entry name" value="Ribonuclease_P"/>
    <property type="match status" value="1"/>
</dbReference>
<evidence type="ECO:0000256" key="7">
    <source>
        <dbReference type="NCBIfam" id="TIGR00188"/>
    </source>
</evidence>
<dbReference type="PANTHER" id="PTHR33992">
    <property type="entry name" value="RIBONUCLEASE P PROTEIN COMPONENT"/>
    <property type="match status" value="1"/>
</dbReference>
<comment type="function">
    <text evidence="6">RNaseP catalyzes the removal of the 5'-leader sequence from pre-tRNA to produce the mature 5'-terminus. It can also cleave other RNA substrates such as 4.5S RNA. The protein component plays an auxiliary but essential role in vivo by binding to the 5'-leader sequence and broadening the substrate specificity of the ribozyme.</text>
</comment>
<evidence type="ECO:0000256" key="4">
    <source>
        <dbReference type="ARBA" id="ARBA00022801"/>
    </source>
</evidence>
<dbReference type="GO" id="GO:0004526">
    <property type="term" value="F:ribonuclease P activity"/>
    <property type="evidence" value="ECO:0007669"/>
    <property type="project" value="UniProtKB-UniRule"/>
</dbReference>
<reference evidence="8 9" key="1">
    <citation type="submission" date="2016-07" db="EMBL/GenBank/DDBJ databases">
        <title>High microdiversification within the ubiquitous acI lineage of Actinobacteria.</title>
        <authorList>
            <person name="Neuenschwander S.M."/>
            <person name="Salcher M."/>
            <person name="Ghai R."/>
            <person name="Pernthaler J."/>
        </authorList>
    </citation>
    <scope>NUCLEOTIDE SEQUENCE [LARGE SCALE GENOMIC DNA]</scope>
    <source>
        <strain evidence="8">MMS-21-160</strain>
    </source>
</reference>
<dbReference type="GO" id="GO:0001682">
    <property type="term" value="P:tRNA 5'-leader removal"/>
    <property type="evidence" value="ECO:0007669"/>
    <property type="project" value="UniProtKB-UniRule"/>
</dbReference>
<dbReference type="GO" id="GO:0000049">
    <property type="term" value="F:tRNA binding"/>
    <property type="evidence" value="ECO:0007669"/>
    <property type="project" value="UniProtKB-UniRule"/>
</dbReference>
<dbReference type="SUPFAM" id="SSF54211">
    <property type="entry name" value="Ribosomal protein S5 domain 2-like"/>
    <property type="match status" value="1"/>
</dbReference>
<evidence type="ECO:0000256" key="6">
    <source>
        <dbReference type="HAMAP-Rule" id="MF_00227"/>
    </source>
</evidence>
<dbReference type="NCBIfam" id="TIGR00188">
    <property type="entry name" value="rnpA"/>
    <property type="match status" value="1"/>
</dbReference>
<proteinExistence type="inferred from homology"/>